<evidence type="ECO:0000313" key="3">
    <source>
        <dbReference type="EMBL" id="GAA1821443.1"/>
    </source>
</evidence>
<dbReference type="InterPro" id="IPR012312">
    <property type="entry name" value="Hemerythrin-like"/>
</dbReference>
<gene>
    <name evidence="3" type="ORF">GCM10009682_46970</name>
</gene>
<evidence type="ECO:0000256" key="1">
    <source>
        <dbReference type="SAM" id="MobiDB-lite"/>
    </source>
</evidence>
<evidence type="ECO:0000313" key="4">
    <source>
        <dbReference type="Proteomes" id="UP001500218"/>
    </source>
</evidence>
<proteinExistence type="predicted"/>
<feature type="domain" description="Hemerythrin-like" evidence="2">
    <location>
        <begin position="35"/>
        <end position="151"/>
    </location>
</feature>
<dbReference type="PANTHER" id="PTHR35585:SF1">
    <property type="entry name" value="HHE DOMAIN PROTEIN (AFU_ORTHOLOGUE AFUA_4G00730)"/>
    <property type="match status" value="1"/>
</dbReference>
<dbReference type="Pfam" id="PF01814">
    <property type="entry name" value="Hemerythrin"/>
    <property type="match status" value="1"/>
</dbReference>
<reference evidence="4" key="1">
    <citation type="journal article" date="2019" name="Int. J. Syst. Evol. Microbiol.">
        <title>The Global Catalogue of Microorganisms (GCM) 10K type strain sequencing project: providing services to taxonomists for standard genome sequencing and annotation.</title>
        <authorList>
            <consortium name="The Broad Institute Genomics Platform"/>
            <consortium name="The Broad Institute Genome Sequencing Center for Infectious Disease"/>
            <person name="Wu L."/>
            <person name="Ma J."/>
        </authorList>
    </citation>
    <scope>NUCLEOTIDE SEQUENCE [LARGE SCALE GENOMIC DNA]</scope>
    <source>
        <strain evidence="4">JCM 13250</strain>
    </source>
</reference>
<dbReference type="EMBL" id="BAAALT010000182">
    <property type="protein sequence ID" value="GAA1821443.1"/>
    <property type="molecule type" value="Genomic_DNA"/>
</dbReference>
<organism evidence="3 4">
    <name type="scientific">Luedemannella flava</name>
    <dbReference type="NCBI Taxonomy" id="349316"/>
    <lineage>
        <taxon>Bacteria</taxon>
        <taxon>Bacillati</taxon>
        <taxon>Actinomycetota</taxon>
        <taxon>Actinomycetes</taxon>
        <taxon>Micromonosporales</taxon>
        <taxon>Micromonosporaceae</taxon>
        <taxon>Luedemannella</taxon>
    </lineage>
</organism>
<evidence type="ECO:0000259" key="2">
    <source>
        <dbReference type="Pfam" id="PF01814"/>
    </source>
</evidence>
<dbReference type="PANTHER" id="PTHR35585">
    <property type="entry name" value="HHE DOMAIN PROTEIN (AFU_ORTHOLOGUE AFUA_4G00730)"/>
    <property type="match status" value="1"/>
</dbReference>
<protein>
    <recommendedName>
        <fullName evidence="2">Hemerythrin-like domain-containing protein</fullName>
    </recommendedName>
</protein>
<name>A0ABP4YNI2_9ACTN</name>
<comment type="caution">
    <text evidence="3">The sequence shown here is derived from an EMBL/GenBank/DDBJ whole genome shotgun (WGS) entry which is preliminary data.</text>
</comment>
<feature type="region of interest" description="Disordered" evidence="1">
    <location>
        <begin position="1"/>
        <end position="21"/>
    </location>
</feature>
<sequence>MFAGLTPGKRGTVTGHRREEEVQMSVTLERVDGDVVDVLLAQHDQIKRAMARVPALQGAEKAEAFALVTELLERHERGEQQVVHPATRDDVESGGRIAGDRLTEEANADMVMAEMAEMDVDDPMFDVQFTEFRNAVLAHAEREEMEEFPRLRADIPAEELAKMADDLVEAENM</sequence>
<keyword evidence="4" id="KW-1185">Reference proteome</keyword>
<dbReference type="Proteomes" id="UP001500218">
    <property type="component" value="Unassembled WGS sequence"/>
</dbReference>
<accession>A0ABP4YNI2</accession>